<keyword evidence="3" id="KW-0808">Transferase</keyword>
<dbReference type="GO" id="GO:0005829">
    <property type="term" value="C:cytosol"/>
    <property type="evidence" value="ECO:0007669"/>
    <property type="project" value="TreeGrafter"/>
</dbReference>
<evidence type="ECO:0000256" key="10">
    <source>
        <dbReference type="SAM" id="MobiDB-lite"/>
    </source>
</evidence>
<evidence type="ECO:0000256" key="5">
    <source>
        <dbReference type="ARBA" id="ARBA00022723"/>
    </source>
</evidence>
<keyword evidence="7" id="KW-0862">Zinc</keyword>
<evidence type="ECO:0000313" key="13">
    <source>
        <dbReference type="RefSeq" id="XP_013162480.1"/>
    </source>
</evidence>
<keyword evidence="4 11" id="KW-0812">Transmembrane</keyword>
<dbReference type="CDD" id="cd14421">
    <property type="entry name" value="CUE_AMFR"/>
    <property type="match status" value="1"/>
</dbReference>
<dbReference type="GO" id="GO:0030968">
    <property type="term" value="P:endoplasmic reticulum unfolded protein response"/>
    <property type="evidence" value="ECO:0007669"/>
    <property type="project" value="TreeGrafter"/>
</dbReference>
<feature type="transmembrane region" description="Helical" evidence="11">
    <location>
        <begin position="201"/>
        <end position="224"/>
    </location>
</feature>
<evidence type="ECO:0000259" key="12">
    <source>
        <dbReference type="PROSITE" id="PS51140"/>
    </source>
</evidence>
<name>A0AAJ7E4J4_PAPXU</name>
<proteinExistence type="predicted"/>
<dbReference type="GO" id="GO:0005783">
    <property type="term" value="C:endoplasmic reticulum"/>
    <property type="evidence" value="ECO:0007669"/>
    <property type="project" value="TreeGrafter"/>
</dbReference>
<reference evidence="13" key="1">
    <citation type="submission" date="2025-08" db="UniProtKB">
        <authorList>
            <consortium name="RefSeq"/>
        </authorList>
    </citation>
    <scope>IDENTIFICATION</scope>
</reference>
<dbReference type="GO" id="GO:0070936">
    <property type="term" value="P:protein K48-linked ubiquitination"/>
    <property type="evidence" value="ECO:0007669"/>
    <property type="project" value="TreeGrafter"/>
</dbReference>
<dbReference type="SUPFAM" id="SSF57850">
    <property type="entry name" value="RING/U-box"/>
    <property type="match status" value="1"/>
</dbReference>
<evidence type="ECO:0000256" key="8">
    <source>
        <dbReference type="ARBA" id="ARBA00022989"/>
    </source>
</evidence>
<dbReference type="InterPro" id="IPR057992">
    <property type="entry name" value="TPR_SYVN1_N"/>
</dbReference>
<dbReference type="KEGG" id="pxu:106113967"/>
<organism evidence="13">
    <name type="scientific">Papilio xuthus</name>
    <name type="common">Asian swallowtail butterfly</name>
    <dbReference type="NCBI Taxonomy" id="66420"/>
    <lineage>
        <taxon>Eukaryota</taxon>
        <taxon>Metazoa</taxon>
        <taxon>Ecdysozoa</taxon>
        <taxon>Arthropoda</taxon>
        <taxon>Hexapoda</taxon>
        <taxon>Insecta</taxon>
        <taxon>Pterygota</taxon>
        <taxon>Neoptera</taxon>
        <taxon>Endopterygota</taxon>
        <taxon>Lepidoptera</taxon>
        <taxon>Glossata</taxon>
        <taxon>Ditrysia</taxon>
        <taxon>Papilionoidea</taxon>
        <taxon>Papilionidae</taxon>
        <taxon>Papilioninae</taxon>
        <taxon>Papilio</taxon>
    </lineage>
</organism>
<dbReference type="InterPro" id="IPR003892">
    <property type="entry name" value="CUE"/>
</dbReference>
<dbReference type="Gene3D" id="1.10.8.10">
    <property type="entry name" value="DNA helicase RuvA subunit, C-terminal domain"/>
    <property type="match status" value="1"/>
</dbReference>
<feature type="transmembrane region" description="Helical" evidence="11">
    <location>
        <begin position="295"/>
        <end position="315"/>
    </location>
</feature>
<evidence type="ECO:0000256" key="1">
    <source>
        <dbReference type="ARBA" id="ARBA00004141"/>
    </source>
</evidence>
<feature type="transmembrane region" description="Helical" evidence="11">
    <location>
        <begin position="16"/>
        <end position="33"/>
    </location>
</feature>
<protein>
    <submittedName>
        <fullName evidence="13">E3 ubiquitin-protein ligase hrd-like protein 1</fullName>
    </submittedName>
</protein>
<dbReference type="SMART" id="SM00546">
    <property type="entry name" value="CUE"/>
    <property type="match status" value="1"/>
</dbReference>
<dbReference type="GO" id="GO:0016020">
    <property type="term" value="C:membrane"/>
    <property type="evidence" value="ECO:0007669"/>
    <property type="project" value="UniProtKB-SubCell"/>
</dbReference>
<sequence>MPVTLVDRLPLPNLKVYTAGSVLLLSVAVYYAVSVTNDPNWRTNTTVQALEGAAQGPTGDAALSPPPLRAPLQLTNDTGNVTEQMVEVISFMMQEPLCIWTLVNGAYCALGVAGCALRRLVFGRLRVAEAQRIKDKFWNYVFYKFIFVFGVVNVQYMDEVLLWCSWFTLLGCLHLLAQLCKDRFEYLSSSPQPARWAHARLLALLAGVLGAAGTLLAAAARWGLPVGRDTFAFMAAECVLVGVTALHVVARFVLRARDADPAGPAAYYTHLVFDSVSLATELAHVAHMVVHCNALVSMASLVLLMQLRHLLHALLARLRRHRIYTALAHHMRRNYPMASREEVEENEDNCAICWEPMKEARKLPCSHLFHKYLPSLRFLRTFLLRICLVCRKQKAESIAKLGVVLFERGTSFGGATVAPAVVAHRARASGAACCSSLHPLRPLRPPPLAPHDPHAPHGPQLAANVNRANHFFHFDGSRYVSWLPSFSVEVRRVRADAPPDRPADSQLEAMARQVQQVFPQFSLDALSEDLAHTRSPDRTVDNILAGRLLPHPHQHHQQHQHHQRHGDVSHAEEPPATVTAPESPGPAEHAPGPAEHAPGPP</sequence>
<evidence type="ECO:0000256" key="9">
    <source>
        <dbReference type="ARBA" id="ARBA00023136"/>
    </source>
</evidence>
<dbReference type="GO" id="GO:0008270">
    <property type="term" value="F:zinc ion binding"/>
    <property type="evidence" value="ECO:0007669"/>
    <property type="project" value="UniProtKB-KW"/>
</dbReference>
<feature type="compositionally biased region" description="Low complexity" evidence="10">
    <location>
        <begin position="580"/>
        <end position="601"/>
    </location>
</feature>
<accession>A0AAJ7E4J4</accession>
<comment type="subcellular location">
    <subcellularLocation>
        <location evidence="1">Membrane</location>
        <topology evidence="1">Multi-pass membrane protein</topology>
    </subcellularLocation>
</comment>
<dbReference type="Pfam" id="PF25563">
    <property type="entry name" value="TPR_SYVN1_N"/>
    <property type="match status" value="1"/>
</dbReference>
<keyword evidence="8 11" id="KW-1133">Transmembrane helix</keyword>
<keyword evidence="5" id="KW-0479">Metal-binding</keyword>
<dbReference type="PANTHER" id="PTHR15067">
    <property type="entry name" value="E3 UBIQUITIN-PROTEIN LIGASE RNF8"/>
    <property type="match status" value="1"/>
</dbReference>
<evidence type="ECO:0000256" key="6">
    <source>
        <dbReference type="ARBA" id="ARBA00022771"/>
    </source>
</evidence>
<dbReference type="GO" id="GO:0043130">
    <property type="term" value="F:ubiquitin binding"/>
    <property type="evidence" value="ECO:0007669"/>
    <property type="project" value="InterPro"/>
</dbReference>
<dbReference type="Pfam" id="PF02845">
    <property type="entry name" value="CUE"/>
    <property type="match status" value="1"/>
</dbReference>
<evidence type="ECO:0000256" key="2">
    <source>
        <dbReference type="ARBA" id="ARBA00004906"/>
    </source>
</evidence>
<feature type="transmembrane region" description="Helical" evidence="11">
    <location>
        <begin position="230"/>
        <end position="254"/>
    </location>
</feature>
<keyword evidence="6" id="KW-0863">Zinc-finger</keyword>
<evidence type="ECO:0000256" key="7">
    <source>
        <dbReference type="ARBA" id="ARBA00022833"/>
    </source>
</evidence>
<feature type="transmembrane region" description="Helical" evidence="11">
    <location>
        <begin position="160"/>
        <end position="180"/>
    </location>
</feature>
<dbReference type="GO" id="GO:0006511">
    <property type="term" value="P:ubiquitin-dependent protein catabolic process"/>
    <property type="evidence" value="ECO:0007669"/>
    <property type="project" value="TreeGrafter"/>
</dbReference>
<evidence type="ECO:0000256" key="3">
    <source>
        <dbReference type="ARBA" id="ARBA00022679"/>
    </source>
</evidence>
<dbReference type="Gene3D" id="3.30.40.10">
    <property type="entry name" value="Zinc/RING finger domain, C3HC4 (zinc finger)"/>
    <property type="match status" value="1"/>
</dbReference>
<dbReference type="AlphaFoldDB" id="A0AAJ7E4J4"/>
<comment type="pathway">
    <text evidence="2">Protein modification; protein ubiquitination.</text>
</comment>
<dbReference type="GO" id="GO:0061630">
    <property type="term" value="F:ubiquitin protein ligase activity"/>
    <property type="evidence" value="ECO:0007669"/>
    <property type="project" value="TreeGrafter"/>
</dbReference>
<dbReference type="Proteomes" id="UP000694872">
    <property type="component" value="Unplaced"/>
</dbReference>
<feature type="domain" description="CUE" evidence="12">
    <location>
        <begin position="506"/>
        <end position="548"/>
    </location>
</feature>
<dbReference type="PROSITE" id="PS51140">
    <property type="entry name" value="CUE"/>
    <property type="match status" value="1"/>
</dbReference>
<dbReference type="RefSeq" id="XP_013162480.1">
    <property type="nucleotide sequence ID" value="XM_013307026.1"/>
</dbReference>
<feature type="transmembrane region" description="Helical" evidence="11">
    <location>
        <begin position="137"/>
        <end position="154"/>
    </location>
</feature>
<gene>
    <name evidence="13" type="primary">LOC106113967</name>
</gene>
<dbReference type="GO" id="GO:0000151">
    <property type="term" value="C:ubiquitin ligase complex"/>
    <property type="evidence" value="ECO:0007669"/>
    <property type="project" value="TreeGrafter"/>
</dbReference>
<feature type="region of interest" description="Disordered" evidence="10">
    <location>
        <begin position="552"/>
        <end position="601"/>
    </location>
</feature>
<feature type="transmembrane region" description="Helical" evidence="11">
    <location>
        <begin position="99"/>
        <end position="117"/>
    </location>
</feature>
<dbReference type="InterPro" id="IPR013083">
    <property type="entry name" value="Znf_RING/FYVE/PHD"/>
</dbReference>
<evidence type="ECO:0000256" key="11">
    <source>
        <dbReference type="SAM" id="Phobius"/>
    </source>
</evidence>
<dbReference type="PANTHER" id="PTHR15067:SF5">
    <property type="entry name" value="E3 UBIQUITIN-PROTEIN LIGASE AMFR"/>
    <property type="match status" value="1"/>
</dbReference>
<evidence type="ECO:0000256" key="4">
    <source>
        <dbReference type="ARBA" id="ARBA00022692"/>
    </source>
</evidence>
<feature type="compositionally biased region" description="Basic residues" evidence="10">
    <location>
        <begin position="552"/>
        <end position="564"/>
    </location>
</feature>
<keyword evidence="9 11" id="KW-0472">Membrane</keyword>
<dbReference type="GeneID" id="106113967"/>